<protein>
    <submittedName>
        <fullName evidence="5">Uncharacterized protein</fullName>
    </submittedName>
</protein>
<evidence type="ECO:0000256" key="4">
    <source>
        <dbReference type="ARBA" id="ARBA00023163"/>
    </source>
</evidence>
<dbReference type="GO" id="GO:0070897">
    <property type="term" value="P:transcription preinitiation complex assembly"/>
    <property type="evidence" value="ECO:0007669"/>
    <property type="project" value="InterPro"/>
</dbReference>
<proteinExistence type="predicted"/>
<dbReference type="EMBL" id="JAMZMK010010729">
    <property type="protein sequence ID" value="KAI7730566.1"/>
    <property type="molecule type" value="Genomic_DNA"/>
</dbReference>
<reference evidence="5" key="1">
    <citation type="submission" date="2022-06" db="EMBL/GenBank/DDBJ databases">
        <title>Uncovering the hologenomic basis of an extraordinary plant invasion.</title>
        <authorList>
            <person name="Bieker V.C."/>
            <person name="Martin M.D."/>
            <person name="Gilbert T."/>
            <person name="Hodgins K."/>
            <person name="Battlay P."/>
            <person name="Petersen B."/>
            <person name="Wilson J."/>
        </authorList>
    </citation>
    <scope>NUCLEOTIDE SEQUENCE</scope>
    <source>
        <strain evidence="5">AA19_3_7</strain>
        <tissue evidence="5">Leaf</tissue>
    </source>
</reference>
<dbReference type="Gene3D" id="3.10.110.10">
    <property type="entry name" value="Ubiquitin Conjugating Enzyme"/>
    <property type="match status" value="1"/>
</dbReference>
<comment type="caution">
    <text evidence="5">The sequence shown here is derived from an EMBL/GenBank/DDBJ whole genome shotgun (WGS) entry which is preliminary data.</text>
</comment>
<dbReference type="PRINTS" id="PR00685">
    <property type="entry name" value="TIFACTORIIB"/>
</dbReference>
<keyword evidence="3" id="KW-0805">Transcription regulation</keyword>
<evidence type="ECO:0000256" key="3">
    <source>
        <dbReference type="ARBA" id="ARBA00023015"/>
    </source>
</evidence>
<keyword evidence="2" id="KW-0833">Ubl conjugation pathway</keyword>
<evidence type="ECO:0000256" key="1">
    <source>
        <dbReference type="ARBA" id="ARBA00022679"/>
    </source>
</evidence>
<evidence type="ECO:0000313" key="5">
    <source>
        <dbReference type="EMBL" id="KAI7730566.1"/>
    </source>
</evidence>
<dbReference type="Proteomes" id="UP001206925">
    <property type="component" value="Unassembled WGS sequence"/>
</dbReference>
<dbReference type="PANTHER" id="PTHR46116">
    <property type="entry name" value="(E3-INDEPENDENT) E2 UBIQUITIN-CONJUGATING ENZYME"/>
    <property type="match status" value="1"/>
</dbReference>
<sequence length="204" mass="23286">MFLQVKEVQPPKNWAKKIQEEWKILDKDLPDTIFVRVYESRMDLLRAVIIEAEGSRTETNIVAIHSSPPPLRFCCPFGFLGHFPLLVVGDDGYGGGQYDWHEMATHVLNGRCKSTIPHHVALLLYDTWLGDSPLNIKYPRLKKEIGRAKEYIVKQLELEMSQSVEIGTIHAGDFMRRLCSNLGMTNQTVKAAQESVQKSEEFDI</sequence>
<evidence type="ECO:0000313" key="6">
    <source>
        <dbReference type="Proteomes" id="UP001206925"/>
    </source>
</evidence>
<gene>
    <name evidence="5" type="ORF">M8C21_021124</name>
</gene>
<dbReference type="PANTHER" id="PTHR46116:SF41">
    <property type="entry name" value="UBIQUITIN-CONJUGATING ENZYME E2 25-RELATED"/>
    <property type="match status" value="1"/>
</dbReference>
<keyword evidence="4" id="KW-0804">Transcription</keyword>
<feature type="non-terminal residue" evidence="5">
    <location>
        <position position="1"/>
    </location>
</feature>
<dbReference type="InterPro" id="IPR000812">
    <property type="entry name" value="TFIIB"/>
</dbReference>
<dbReference type="AlphaFoldDB" id="A0AAD5BY58"/>
<organism evidence="5 6">
    <name type="scientific">Ambrosia artemisiifolia</name>
    <name type="common">Common ragweed</name>
    <dbReference type="NCBI Taxonomy" id="4212"/>
    <lineage>
        <taxon>Eukaryota</taxon>
        <taxon>Viridiplantae</taxon>
        <taxon>Streptophyta</taxon>
        <taxon>Embryophyta</taxon>
        <taxon>Tracheophyta</taxon>
        <taxon>Spermatophyta</taxon>
        <taxon>Magnoliopsida</taxon>
        <taxon>eudicotyledons</taxon>
        <taxon>Gunneridae</taxon>
        <taxon>Pentapetalae</taxon>
        <taxon>asterids</taxon>
        <taxon>campanulids</taxon>
        <taxon>Asterales</taxon>
        <taxon>Asteraceae</taxon>
        <taxon>Asteroideae</taxon>
        <taxon>Heliantheae alliance</taxon>
        <taxon>Heliantheae</taxon>
        <taxon>Ambrosia</taxon>
    </lineage>
</organism>
<accession>A0AAD5BY58</accession>
<dbReference type="GO" id="GO:0061631">
    <property type="term" value="F:ubiquitin conjugating enzyme activity"/>
    <property type="evidence" value="ECO:0007669"/>
    <property type="project" value="TreeGrafter"/>
</dbReference>
<keyword evidence="1" id="KW-0808">Transferase</keyword>
<dbReference type="Gene3D" id="1.10.472.10">
    <property type="entry name" value="Cyclin-like"/>
    <property type="match status" value="1"/>
</dbReference>
<keyword evidence="6" id="KW-1185">Reference proteome</keyword>
<evidence type="ECO:0000256" key="2">
    <source>
        <dbReference type="ARBA" id="ARBA00022786"/>
    </source>
</evidence>
<dbReference type="SUPFAM" id="SSF54495">
    <property type="entry name" value="UBC-like"/>
    <property type="match status" value="1"/>
</dbReference>
<name>A0AAD5BY58_AMBAR</name>
<dbReference type="InterPro" id="IPR016135">
    <property type="entry name" value="UBQ-conjugating_enzyme/RWD"/>
</dbReference>